<dbReference type="PATRIC" id="fig|1279009.4.peg.3210"/>
<dbReference type="STRING" id="1279009.ADICEAN_03163"/>
<dbReference type="InterPro" id="IPR008969">
    <property type="entry name" value="CarboxyPept-like_regulatory"/>
</dbReference>
<sequence>MRNVLLVLTFLGCVLWQPLYAQEQRVTGTVRDAATNEALPGVAILIKGTSTGTVTDMNGGYAISAPGNATLVFSFIGYSNQEVPINNRTTINVQLREDIEQLSEVVVVGYGVQEKRDATGAVESVKAEDFNQGVISSPEQLIQGKSAGVQITQASGEPGSGINIRIRGTSSVRGGNNPLFVVDGVPLAGDDVSAGGVDLGRGSSSARNPLNFLNPNDIASIDILKDASATAIYGSRGANGVVLITTKSGRGKKQTVEYGTQVSFARQAKKFDLLDRDEFLYNYQRLGGDPRTVDFGADTDWQDEISRTAVSQKHDLSYANAYKTGDYRVALGWQDQVGIIRNSGQERLTGRLNWNQSFLNDRLNLGIQGTVSRVLDENPYISDNAGFEGDLIGTSLIANPTWAAYPRSQYDNSVANPLAYLEFYDDNTETDRQLLNASLDYDIIPGLNFRINGGYDNATSERIAALSNELFLGGIFGEGRGAISQVDTRNKLFEALLNYEKSFTNSKLTALLGYSYQQFNRSGNNYQGRVYETSDMGQMTSDLQSAIALLNADLERRNLTYQQYGYNQTRFFVQGFAPDAEGELASFTQNIEDLDPAIAAQLNLAAVTRDIFRTRDELQSFFGRVNYSLNDKYLFTGTLRADGSTKFGKNNRYGYFPSAAFKWRLSEEAFIPANVFDDLSLRIGYGVTGNQEIPHNLHRQRQRWGGIGIGQGGQIQPPGLNDITFTNDDLQWEQTSQLNLGLDFGFFAGRFNGSLDFYRKNTTDLLFQINAPAPSPVPFFWQNLDADVINQGVELILNWIAIDRDNFGLDLSVNGSYNHNELQNLAGSFNTGGLSGQGLTGAFVQKFQEGQPLNAFYLREFQGFDPNGLNIHRGGDIQSFVGKSPLPKYNAGFNATVRYKNWDLAAYLYGQFGHYVYNNTANAFFSLGALRGGRNITEDALFTGENPANAAEPSTRFLEKGDFVRFQNLNLGYTANLGDGFIKGLRIFASGQNLFVITEYSGLDPEVNTNKGLDGFPSAGIDYTAYPRARTVSLGLNVTF</sequence>
<dbReference type="InterPro" id="IPR039426">
    <property type="entry name" value="TonB-dep_rcpt-like"/>
</dbReference>
<dbReference type="NCBIfam" id="TIGR04057">
    <property type="entry name" value="SusC_RagA_signa"/>
    <property type="match status" value="1"/>
</dbReference>
<keyword evidence="2 8" id="KW-0813">Transport</keyword>
<dbReference type="Gene3D" id="2.60.40.1120">
    <property type="entry name" value="Carboxypeptidase-like, regulatory domain"/>
    <property type="match status" value="1"/>
</dbReference>
<comment type="similarity">
    <text evidence="8 9">Belongs to the TonB-dependent receptor family.</text>
</comment>
<gene>
    <name evidence="12" type="ORF">ADICEAN_03163</name>
</gene>
<comment type="caution">
    <text evidence="12">The sequence shown here is derived from an EMBL/GenBank/DDBJ whole genome shotgun (WGS) entry which is preliminary data.</text>
</comment>
<dbReference type="EMBL" id="AODQ01000095">
    <property type="protein sequence ID" value="EMR01708.1"/>
    <property type="molecule type" value="Genomic_DNA"/>
</dbReference>
<evidence type="ECO:0000259" key="10">
    <source>
        <dbReference type="Pfam" id="PF00593"/>
    </source>
</evidence>
<protein>
    <submittedName>
        <fullName evidence="12">Outer membrane cobalamin receptor protein</fullName>
    </submittedName>
</protein>
<dbReference type="PROSITE" id="PS52016">
    <property type="entry name" value="TONB_DEPENDENT_REC_3"/>
    <property type="match status" value="1"/>
</dbReference>
<evidence type="ECO:0000256" key="7">
    <source>
        <dbReference type="ARBA" id="ARBA00023237"/>
    </source>
</evidence>
<reference evidence="12 13" key="1">
    <citation type="journal article" date="2013" name="Genome Announc.">
        <title>Draft Genome Sequence of Cesiribacter andamanensis Strain AMV16T, Isolated from a Soil Sample from a Mud Volcano in the Andaman Islands, India.</title>
        <authorList>
            <person name="Shivaji S."/>
            <person name="Ara S."/>
            <person name="Begum Z."/>
            <person name="Srinivas T.N."/>
            <person name="Singh A."/>
            <person name="Kumar Pinnaka A."/>
        </authorList>
    </citation>
    <scope>NUCLEOTIDE SEQUENCE [LARGE SCALE GENOMIC DNA]</scope>
    <source>
        <strain evidence="12 13">AMV16</strain>
    </source>
</reference>
<evidence type="ECO:0000256" key="1">
    <source>
        <dbReference type="ARBA" id="ARBA00004571"/>
    </source>
</evidence>
<dbReference type="Proteomes" id="UP000011910">
    <property type="component" value="Unassembled WGS sequence"/>
</dbReference>
<dbReference type="FunFam" id="2.60.40.1120:FF:000003">
    <property type="entry name" value="Outer membrane protein Omp121"/>
    <property type="match status" value="1"/>
</dbReference>
<evidence type="ECO:0000256" key="9">
    <source>
        <dbReference type="RuleBase" id="RU003357"/>
    </source>
</evidence>
<dbReference type="AlphaFoldDB" id="M7MZ37"/>
<evidence type="ECO:0000256" key="4">
    <source>
        <dbReference type="ARBA" id="ARBA00022692"/>
    </source>
</evidence>
<dbReference type="Gene3D" id="2.40.170.20">
    <property type="entry name" value="TonB-dependent receptor, beta-barrel domain"/>
    <property type="match status" value="1"/>
</dbReference>
<evidence type="ECO:0000256" key="5">
    <source>
        <dbReference type="ARBA" id="ARBA00023077"/>
    </source>
</evidence>
<dbReference type="eggNOG" id="COG1629">
    <property type="taxonomic scope" value="Bacteria"/>
</dbReference>
<organism evidence="12 13">
    <name type="scientific">Cesiribacter andamanensis AMV16</name>
    <dbReference type="NCBI Taxonomy" id="1279009"/>
    <lineage>
        <taxon>Bacteria</taxon>
        <taxon>Pseudomonadati</taxon>
        <taxon>Bacteroidota</taxon>
        <taxon>Cytophagia</taxon>
        <taxon>Cytophagales</taxon>
        <taxon>Cesiribacteraceae</taxon>
        <taxon>Cesiribacter</taxon>
    </lineage>
</organism>
<dbReference type="FunFam" id="2.170.130.10:FF:000008">
    <property type="entry name" value="SusC/RagA family TonB-linked outer membrane protein"/>
    <property type="match status" value="1"/>
</dbReference>
<keyword evidence="5 9" id="KW-0798">TonB box</keyword>
<dbReference type="SUPFAM" id="SSF49464">
    <property type="entry name" value="Carboxypeptidase regulatory domain-like"/>
    <property type="match status" value="1"/>
</dbReference>
<dbReference type="NCBIfam" id="TIGR04056">
    <property type="entry name" value="OMP_RagA_SusC"/>
    <property type="match status" value="1"/>
</dbReference>
<proteinExistence type="inferred from homology"/>
<keyword evidence="6 8" id="KW-0472">Membrane</keyword>
<keyword evidence="7 8" id="KW-0998">Cell outer membrane</keyword>
<dbReference type="InterPro" id="IPR023996">
    <property type="entry name" value="TonB-dep_OMP_SusC/RagA"/>
</dbReference>
<dbReference type="InterPro" id="IPR023997">
    <property type="entry name" value="TonB-dep_OMP_SusC/RagA_CS"/>
</dbReference>
<evidence type="ECO:0000256" key="6">
    <source>
        <dbReference type="ARBA" id="ARBA00023136"/>
    </source>
</evidence>
<dbReference type="Pfam" id="PF00593">
    <property type="entry name" value="TonB_dep_Rec_b-barrel"/>
    <property type="match status" value="1"/>
</dbReference>
<evidence type="ECO:0000256" key="2">
    <source>
        <dbReference type="ARBA" id="ARBA00022448"/>
    </source>
</evidence>
<dbReference type="Gene3D" id="2.170.130.10">
    <property type="entry name" value="TonB-dependent receptor, plug domain"/>
    <property type="match status" value="1"/>
</dbReference>
<dbReference type="OrthoDB" id="9768177at2"/>
<dbReference type="InterPro" id="IPR012910">
    <property type="entry name" value="Plug_dom"/>
</dbReference>
<dbReference type="GO" id="GO:0009279">
    <property type="term" value="C:cell outer membrane"/>
    <property type="evidence" value="ECO:0007669"/>
    <property type="project" value="UniProtKB-SubCell"/>
</dbReference>
<evidence type="ECO:0000256" key="8">
    <source>
        <dbReference type="PROSITE-ProRule" id="PRU01360"/>
    </source>
</evidence>
<dbReference type="Pfam" id="PF07715">
    <property type="entry name" value="Plug"/>
    <property type="match status" value="1"/>
</dbReference>
<keyword evidence="12" id="KW-0675">Receptor</keyword>
<dbReference type="InterPro" id="IPR036942">
    <property type="entry name" value="Beta-barrel_TonB_sf"/>
</dbReference>
<dbReference type="InterPro" id="IPR000531">
    <property type="entry name" value="Beta-barrel_TonB"/>
</dbReference>
<comment type="subcellular location">
    <subcellularLocation>
        <location evidence="1 8">Cell outer membrane</location>
        <topology evidence="1 8">Multi-pass membrane protein</topology>
    </subcellularLocation>
</comment>
<feature type="domain" description="TonB-dependent receptor-like beta-barrel" evidence="10">
    <location>
        <begin position="459"/>
        <end position="994"/>
    </location>
</feature>
<dbReference type="SUPFAM" id="SSF56935">
    <property type="entry name" value="Porins"/>
    <property type="match status" value="1"/>
</dbReference>
<accession>M7MZ37</accession>
<keyword evidence="4 8" id="KW-0812">Transmembrane</keyword>
<keyword evidence="3 8" id="KW-1134">Transmembrane beta strand</keyword>
<dbReference type="InterPro" id="IPR037066">
    <property type="entry name" value="Plug_dom_sf"/>
</dbReference>
<evidence type="ECO:0000256" key="3">
    <source>
        <dbReference type="ARBA" id="ARBA00022452"/>
    </source>
</evidence>
<evidence type="ECO:0000259" key="11">
    <source>
        <dbReference type="Pfam" id="PF07715"/>
    </source>
</evidence>
<evidence type="ECO:0000313" key="12">
    <source>
        <dbReference type="EMBL" id="EMR01708.1"/>
    </source>
</evidence>
<dbReference type="Pfam" id="PF13715">
    <property type="entry name" value="CarbopepD_reg_2"/>
    <property type="match status" value="1"/>
</dbReference>
<name>M7MZ37_9BACT</name>
<feature type="domain" description="TonB-dependent receptor plug" evidence="11">
    <location>
        <begin position="115"/>
        <end position="241"/>
    </location>
</feature>
<keyword evidence="13" id="KW-1185">Reference proteome</keyword>
<evidence type="ECO:0000313" key="13">
    <source>
        <dbReference type="Proteomes" id="UP000011910"/>
    </source>
</evidence>